<accession>E2NHM0</accession>
<reference evidence="1 2" key="2">
    <citation type="submission" date="2009-01" db="EMBL/GenBank/DDBJ databases">
        <title>Draft genome sequence of Bacteroides cellulosilyticus (DSM 14838).</title>
        <authorList>
            <person name="Sudarsanam P."/>
            <person name="Ley R."/>
            <person name="Guruge J."/>
            <person name="Turnbaugh P.J."/>
            <person name="Mahowald M."/>
            <person name="Liep D."/>
            <person name="Gordon J."/>
        </authorList>
    </citation>
    <scope>NUCLEOTIDE SEQUENCE [LARGE SCALE GENOMIC DNA]</scope>
    <source>
        <strain evidence="1 2">DSM 14838</strain>
    </source>
</reference>
<gene>
    <name evidence="1" type="ORF">BACCELL_03797</name>
</gene>
<proteinExistence type="predicted"/>
<reference evidence="1 2" key="1">
    <citation type="submission" date="2008-12" db="EMBL/GenBank/DDBJ databases">
        <authorList>
            <person name="Fulton L."/>
            <person name="Clifton S."/>
            <person name="Fulton B."/>
            <person name="Xu J."/>
            <person name="Minx P."/>
            <person name="Pepin K.H."/>
            <person name="Johnson M."/>
            <person name="Bhonagiri V."/>
            <person name="Nash W.E."/>
            <person name="Mardis E.R."/>
            <person name="Wilson R.K."/>
        </authorList>
    </citation>
    <scope>NUCLEOTIDE SEQUENCE [LARGE SCALE GENOMIC DNA]</scope>
    <source>
        <strain evidence="1 2">DSM 14838</strain>
    </source>
</reference>
<name>E2NHM0_9BACE</name>
<evidence type="ECO:0000313" key="1">
    <source>
        <dbReference type="EMBL" id="EEF88584.1"/>
    </source>
</evidence>
<dbReference type="HOGENOM" id="CLU_3229362_0_0_10"/>
<evidence type="ECO:0000313" key="2">
    <source>
        <dbReference type="Proteomes" id="UP000003711"/>
    </source>
</evidence>
<comment type="caution">
    <text evidence="1">The sequence shown here is derived from an EMBL/GenBank/DDBJ whole genome shotgun (WGS) entry which is preliminary data.</text>
</comment>
<dbReference type="EMBL" id="ACCH01000280">
    <property type="protein sequence ID" value="EEF88584.1"/>
    <property type="molecule type" value="Genomic_DNA"/>
</dbReference>
<sequence>MFDAIEFPTIDERIRNLFNMIDWMRYLLSVSLDGDQEWYSIMK</sequence>
<dbReference type="Proteomes" id="UP000003711">
    <property type="component" value="Unassembled WGS sequence"/>
</dbReference>
<protein>
    <submittedName>
        <fullName evidence="1">Uncharacterized protein</fullName>
    </submittedName>
</protein>
<dbReference type="AlphaFoldDB" id="E2NHM0"/>
<organism evidence="1 2">
    <name type="scientific">Bacteroides cellulosilyticus DSM 14838</name>
    <dbReference type="NCBI Taxonomy" id="537012"/>
    <lineage>
        <taxon>Bacteria</taxon>
        <taxon>Pseudomonadati</taxon>
        <taxon>Bacteroidota</taxon>
        <taxon>Bacteroidia</taxon>
        <taxon>Bacteroidales</taxon>
        <taxon>Bacteroidaceae</taxon>
        <taxon>Bacteroides</taxon>
    </lineage>
</organism>